<dbReference type="PANTHER" id="PTHR45947">
    <property type="entry name" value="SULFOQUINOVOSYL TRANSFERASE SQD2"/>
    <property type="match status" value="1"/>
</dbReference>
<dbReference type="PANTHER" id="PTHR45947:SF3">
    <property type="entry name" value="SULFOQUINOVOSYL TRANSFERASE SQD2"/>
    <property type="match status" value="1"/>
</dbReference>
<dbReference type="InterPro" id="IPR028098">
    <property type="entry name" value="Glyco_trans_4-like_N"/>
</dbReference>
<evidence type="ECO:0000259" key="1">
    <source>
        <dbReference type="Pfam" id="PF13439"/>
    </source>
</evidence>
<dbReference type="InterPro" id="IPR050194">
    <property type="entry name" value="Glycosyltransferase_grp1"/>
</dbReference>
<comment type="caution">
    <text evidence="2">The sequence shown here is derived from an EMBL/GenBank/DDBJ whole genome shotgun (WGS) entry which is preliminary data.</text>
</comment>
<dbReference type="SUPFAM" id="SSF53756">
    <property type="entry name" value="UDP-Glycosyltransferase/glycogen phosphorylase"/>
    <property type="match status" value="1"/>
</dbReference>
<name>A0ABV3YW44_9PSED</name>
<dbReference type="Pfam" id="PF13439">
    <property type="entry name" value="Glyco_transf_4"/>
    <property type="match status" value="1"/>
</dbReference>
<gene>
    <name evidence="2" type="ORF">AB5S05_15995</name>
</gene>
<keyword evidence="3" id="KW-1185">Reference proteome</keyword>
<proteinExistence type="predicted"/>
<keyword evidence="2" id="KW-0808">Transferase</keyword>
<protein>
    <submittedName>
        <fullName evidence="2">Glycosyltransferase family 4 protein</fullName>
        <ecNumber evidence="2">2.4.-.-</ecNumber>
    </submittedName>
</protein>
<feature type="domain" description="Glycosyltransferase subfamily 4-like N-terminal" evidence="1">
    <location>
        <begin position="27"/>
        <end position="191"/>
    </location>
</feature>
<reference evidence="2 3" key="1">
    <citation type="submission" date="2024-07" db="EMBL/GenBank/DDBJ databases">
        <authorList>
            <person name="Li M."/>
        </authorList>
    </citation>
    <scope>NUCLEOTIDE SEQUENCE [LARGE SCALE GENOMIC DNA]</scope>
    <source>
        <strain evidence="2 3">25A3E</strain>
    </source>
</reference>
<organism evidence="2 3">
    <name type="scientific">Pseudomonas zhanjiangensis</name>
    <dbReference type="NCBI Taxonomy" id="3239015"/>
    <lineage>
        <taxon>Bacteria</taxon>
        <taxon>Pseudomonadati</taxon>
        <taxon>Pseudomonadota</taxon>
        <taxon>Gammaproteobacteria</taxon>
        <taxon>Pseudomonadales</taxon>
        <taxon>Pseudomonadaceae</taxon>
        <taxon>Pseudomonas</taxon>
    </lineage>
</organism>
<dbReference type="RefSeq" id="WP_369288509.1">
    <property type="nucleotide sequence ID" value="NZ_JBFTEG010000013.1"/>
</dbReference>
<dbReference type="CDD" id="cd03814">
    <property type="entry name" value="GT4-like"/>
    <property type="match status" value="1"/>
</dbReference>
<evidence type="ECO:0000313" key="3">
    <source>
        <dbReference type="Proteomes" id="UP001560296"/>
    </source>
</evidence>
<evidence type="ECO:0000313" key="2">
    <source>
        <dbReference type="EMBL" id="MEX6503565.1"/>
    </source>
</evidence>
<sequence length="403" mass="44516">MAAADTAVMSTSPLFIALISETYPPEINGVANTLGRLVDGLRARGHRVQLVRPRQNADAVRVSDEQLLLTRGWPLPGYRGLQWGQSALHKLLRQWRLRRPDVLYIATEGPLGLSALRAARRLQIPVVSGFHTNFQQYSGHYGLGLLTRALTHYLRGFHNRSQMTLVPSASQQVELQRRGFERLELLARGVDGELFHPARRCSVLRQGWGVQDQEIAVLHVGRLAAEKNLALLVKSFRALQQAHPQQRLKLILVGDGPQRASLRAQLPDAHFCGMLRGETLAAHYASGDLFLFPSLSETFGNVVLEALASGLGVVAFDQAAAAQHIRHGHNGALARAADEQGFIDAAGWLLEDPEHLRRIRLNARRHAAQQGWPAIVERFEQHLRSALAQAPGGMPSARENPAR</sequence>
<dbReference type="Gene3D" id="3.40.50.2000">
    <property type="entry name" value="Glycogen Phosphorylase B"/>
    <property type="match status" value="2"/>
</dbReference>
<dbReference type="GO" id="GO:0016757">
    <property type="term" value="F:glycosyltransferase activity"/>
    <property type="evidence" value="ECO:0007669"/>
    <property type="project" value="UniProtKB-KW"/>
</dbReference>
<keyword evidence="2" id="KW-0328">Glycosyltransferase</keyword>
<dbReference type="EC" id="2.4.-.-" evidence="2"/>
<dbReference type="EMBL" id="JBFTEG010000013">
    <property type="protein sequence ID" value="MEX6503565.1"/>
    <property type="molecule type" value="Genomic_DNA"/>
</dbReference>
<accession>A0ABV3YW44</accession>
<dbReference type="Proteomes" id="UP001560296">
    <property type="component" value="Unassembled WGS sequence"/>
</dbReference>
<dbReference type="Pfam" id="PF13692">
    <property type="entry name" value="Glyco_trans_1_4"/>
    <property type="match status" value="1"/>
</dbReference>